<dbReference type="Gene3D" id="3.80.10.10">
    <property type="entry name" value="Ribonuclease Inhibitor"/>
    <property type="match status" value="1"/>
</dbReference>
<dbReference type="Proteomes" id="UP001215598">
    <property type="component" value="Unassembled WGS sequence"/>
</dbReference>
<dbReference type="AlphaFoldDB" id="A0AAD7NVR8"/>
<feature type="coiled-coil region" evidence="1">
    <location>
        <begin position="20"/>
        <end position="47"/>
    </location>
</feature>
<reference evidence="2" key="1">
    <citation type="submission" date="2023-03" db="EMBL/GenBank/DDBJ databases">
        <title>Massive genome expansion in bonnet fungi (Mycena s.s.) driven by repeated elements and novel gene families across ecological guilds.</title>
        <authorList>
            <consortium name="Lawrence Berkeley National Laboratory"/>
            <person name="Harder C.B."/>
            <person name="Miyauchi S."/>
            <person name="Viragh M."/>
            <person name="Kuo A."/>
            <person name="Thoen E."/>
            <person name="Andreopoulos B."/>
            <person name="Lu D."/>
            <person name="Skrede I."/>
            <person name="Drula E."/>
            <person name="Henrissat B."/>
            <person name="Morin E."/>
            <person name="Kohler A."/>
            <person name="Barry K."/>
            <person name="LaButti K."/>
            <person name="Morin E."/>
            <person name="Salamov A."/>
            <person name="Lipzen A."/>
            <person name="Mereny Z."/>
            <person name="Hegedus B."/>
            <person name="Baldrian P."/>
            <person name="Stursova M."/>
            <person name="Weitz H."/>
            <person name="Taylor A."/>
            <person name="Grigoriev I.V."/>
            <person name="Nagy L.G."/>
            <person name="Martin F."/>
            <person name="Kauserud H."/>
        </authorList>
    </citation>
    <scope>NUCLEOTIDE SEQUENCE</scope>
    <source>
        <strain evidence="2">CBHHK182m</strain>
    </source>
</reference>
<evidence type="ECO:0000313" key="2">
    <source>
        <dbReference type="EMBL" id="KAJ7777135.1"/>
    </source>
</evidence>
<dbReference type="InterPro" id="IPR032675">
    <property type="entry name" value="LRR_dom_sf"/>
</dbReference>
<comment type="caution">
    <text evidence="2">The sequence shown here is derived from an EMBL/GenBank/DDBJ whole genome shotgun (WGS) entry which is preliminary data.</text>
</comment>
<gene>
    <name evidence="2" type="ORF">B0H16DRAFT_948840</name>
</gene>
<evidence type="ECO:0000256" key="1">
    <source>
        <dbReference type="SAM" id="Coils"/>
    </source>
</evidence>
<accession>A0AAD7NVR8</accession>
<evidence type="ECO:0008006" key="4">
    <source>
        <dbReference type="Google" id="ProtNLM"/>
    </source>
</evidence>
<sequence>MPFNYPESIPPRLSSQYARLRQLDKAIPELQATLERLIEKRRALRREVMAYPILILPNELTSEIFINCLSPGRVMPTPLAPPLLLAQVCSQWRAIALALPELWSRVRPRRLSPNTVQLLNLWLHRAGTLPISIGLSSQSPLPHTLPSWAALHSNKWEHVSLVLRDIDLAQFATWIKVAALKTLVIGPSERTRGPIPFVRGFKMAPHLHEVTLLRELRPSNIDLPWDQLTTLNATGLAVPDASIAQFPSPRLRHPNLRQLILQYGTDHIDLLQQLELPSLTRIQLSLESGVENVTRFLEFAAQCPNIQHMSVEAASLSPAEFIQCLTATPAVTMLEFHAPCRWETWRGLTLGRGRVDDDSCLPALTQLRITDEGRWLDDAAYRTLVEMVRSRDGTSRYQSGNRSAAKLQLLSLMLLAHGRRPGALIAQELDNLRATTDIDICIESRNLQLYPYPVPAG</sequence>
<name>A0AAD7NVR8_9AGAR</name>
<keyword evidence="3" id="KW-1185">Reference proteome</keyword>
<keyword evidence="1" id="KW-0175">Coiled coil</keyword>
<evidence type="ECO:0000313" key="3">
    <source>
        <dbReference type="Proteomes" id="UP001215598"/>
    </source>
</evidence>
<organism evidence="2 3">
    <name type="scientific">Mycena metata</name>
    <dbReference type="NCBI Taxonomy" id="1033252"/>
    <lineage>
        <taxon>Eukaryota</taxon>
        <taxon>Fungi</taxon>
        <taxon>Dikarya</taxon>
        <taxon>Basidiomycota</taxon>
        <taxon>Agaricomycotina</taxon>
        <taxon>Agaricomycetes</taxon>
        <taxon>Agaricomycetidae</taxon>
        <taxon>Agaricales</taxon>
        <taxon>Marasmiineae</taxon>
        <taxon>Mycenaceae</taxon>
        <taxon>Mycena</taxon>
    </lineage>
</organism>
<dbReference type="EMBL" id="JARKIB010000008">
    <property type="protein sequence ID" value="KAJ7777135.1"/>
    <property type="molecule type" value="Genomic_DNA"/>
</dbReference>
<protein>
    <recommendedName>
        <fullName evidence="4">F-box domain-containing protein</fullName>
    </recommendedName>
</protein>
<dbReference type="SUPFAM" id="SSF52047">
    <property type="entry name" value="RNI-like"/>
    <property type="match status" value="1"/>
</dbReference>
<proteinExistence type="predicted"/>